<evidence type="ECO:0000256" key="10">
    <source>
        <dbReference type="ARBA" id="ARBA00039381"/>
    </source>
</evidence>
<gene>
    <name evidence="12" type="ORF">PQJ61_13935</name>
</gene>
<evidence type="ECO:0000256" key="2">
    <source>
        <dbReference type="ARBA" id="ARBA00011262"/>
    </source>
</evidence>
<keyword evidence="5" id="KW-0997">Cell inner membrane</keyword>
<keyword evidence="3" id="KW-0813">Transport</keyword>
<reference evidence="12 13" key="1">
    <citation type="submission" date="2022-12" db="EMBL/GenBank/DDBJ databases">
        <title>Metagenome assembled genome from gulf of manar.</title>
        <authorList>
            <person name="Kohli P."/>
            <person name="Pk S."/>
            <person name="Venkata Ramana C."/>
            <person name="Sasikala C."/>
        </authorList>
    </citation>
    <scope>NUCLEOTIDE SEQUENCE [LARGE SCALE GENOMIC DNA]</scope>
    <source>
        <strain evidence="12">JB008</strain>
    </source>
</reference>
<evidence type="ECO:0000256" key="3">
    <source>
        <dbReference type="ARBA" id="ARBA00022448"/>
    </source>
</evidence>
<feature type="transmembrane region" description="Helical" evidence="11">
    <location>
        <begin position="21"/>
        <end position="40"/>
    </location>
</feature>
<dbReference type="CDD" id="cd06579">
    <property type="entry name" value="TM_PBP1_transp_AraH_like"/>
    <property type="match status" value="1"/>
</dbReference>
<dbReference type="InterPro" id="IPR001851">
    <property type="entry name" value="ABC_transp_permease"/>
</dbReference>
<dbReference type="Proteomes" id="UP001221217">
    <property type="component" value="Unassembled WGS sequence"/>
</dbReference>
<evidence type="ECO:0000256" key="5">
    <source>
        <dbReference type="ARBA" id="ARBA00022519"/>
    </source>
</evidence>
<feature type="transmembrane region" description="Helical" evidence="11">
    <location>
        <begin position="96"/>
        <end position="119"/>
    </location>
</feature>
<evidence type="ECO:0000256" key="11">
    <source>
        <dbReference type="SAM" id="Phobius"/>
    </source>
</evidence>
<evidence type="ECO:0000256" key="9">
    <source>
        <dbReference type="ARBA" id="ARBA00025439"/>
    </source>
</evidence>
<comment type="caution">
    <text evidence="12">The sequence shown here is derived from an EMBL/GenBank/DDBJ whole genome shotgun (WGS) entry which is preliminary data.</text>
</comment>
<comment type="subcellular location">
    <subcellularLocation>
        <location evidence="1">Cell membrane</location>
        <topology evidence="1">Multi-pass membrane protein</topology>
    </subcellularLocation>
</comment>
<keyword evidence="7 11" id="KW-1133">Transmembrane helix</keyword>
<sequence>MMIFLTIVSPNFLKAQNFSNILLKIGIYILIASAANLIMITGNLDLSVGAVLAFSGILHAYMCKHGIPIPLSILITCLAAMTWGVFNGFTVGKLRIVPVVATLGTMYMAEGLAFLIARWDGGTNIMLGLPGAYTRLGRYMLFGKIPIIIVLVVIVAAIFLFIEKKTKLGRFSFAIGDNRSAAELSGINVTKVIIILYALSALLAGFSGILQSSRVGLAAPNVGRMMETYVLIVCVLGGTKMSGGRGSIIGVLLGAAIIGLLENGLNLLGIEHFYQEVARGLLLIIAVIAQKNSKSVKS</sequence>
<evidence type="ECO:0000256" key="1">
    <source>
        <dbReference type="ARBA" id="ARBA00004651"/>
    </source>
</evidence>
<organism evidence="12 13">
    <name type="scientific">Candidatus Thalassospirochaeta sargassi</name>
    <dbReference type="NCBI Taxonomy" id="3119039"/>
    <lineage>
        <taxon>Bacteria</taxon>
        <taxon>Pseudomonadati</taxon>
        <taxon>Spirochaetota</taxon>
        <taxon>Spirochaetia</taxon>
        <taxon>Spirochaetales</taxon>
        <taxon>Spirochaetaceae</taxon>
        <taxon>Candidatus Thalassospirochaeta</taxon>
    </lineage>
</organism>
<evidence type="ECO:0000256" key="8">
    <source>
        <dbReference type="ARBA" id="ARBA00023136"/>
    </source>
</evidence>
<dbReference type="GO" id="GO:0005886">
    <property type="term" value="C:plasma membrane"/>
    <property type="evidence" value="ECO:0007669"/>
    <property type="project" value="UniProtKB-SubCell"/>
</dbReference>
<evidence type="ECO:0000313" key="12">
    <source>
        <dbReference type="EMBL" id="MDC7227861.1"/>
    </source>
</evidence>
<dbReference type="Pfam" id="PF02653">
    <property type="entry name" value="BPD_transp_2"/>
    <property type="match status" value="1"/>
</dbReference>
<proteinExistence type="predicted"/>
<evidence type="ECO:0000256" key="4">
    <source>
        <dbReference type="ARBA" id="ARBA00022475"/>
    </source>
</evidence>
<evidence type="ECO:0000256" key="7">
    <source>
        <dbReference type="ARBA" id="ARBA00022989"/>
    </source>
</evidence>
<comment type="subunit">
    <text evidence="2">The complex is composed of two ATP-binding proteins (LsrA), two transmembrane proteins (LsrC and LsrD) and a solute-binding protein (LsrB).</text>
</comment>
<dbReference type="AlphaFoldDB" id="A0AAJ1IIW6"/>
<dbReference type="GO" id="GO:0022857">
    <property type="term" value="F:transmembrane transporter activity"/>
    <property type="evidence" value="ECO:0007669"/>
    <property type="project" value="InterPro"/>
</dbReference>
<name>A0AAJ1IIW6_9SPIO</name>
<protein>
    <recommendedName>
        <fullName evidence="10">Autoinducer 2 import system permease protein LsrD</fullName>
    </recommendedName>
</protein>
<comment type="function">
    <text evidence="9">Part of the ABC transporter complex LsrABCD involved in autoinducer 2 (AI-2) import. Probably responsible for the translocation of the substrate across the membrane.</text>
</comment>
<feature type="transmembrane region" description="Helical" evidence="11">
    <location>
        <begin position="192"/>
        <end position="210"/>
    </location>
</feature>
<keyword evidence="8 11" id="KW-0472">Membrane</keyword>
<evidence type="ECO:0000313" key="13">
    <source>
        <dbReference type="Proteomes" id="UP001221217"/>
    </source>
</evidence>
<keyword evidence="6 11" id="KW-0812">Transmembrane</keyword>
<dbReference type="EMBL" id="JAQQAL010000035">
    <property type="protein sequence ID" value="MDC7227861.1"/>
    <property type="molecule type" value="Genomic_DNA"/>
</dbReference>
<feature type="transmembrane region" description="Helical" evidence="11">
    <location>
        <begin position="69"/>
        <end position="90"/>
    </location>
</feature>
<feature type="transmembrane region" description="Helical" evidence="11">
    <location>
        <begin position="230"/>
        <end position="261"/>
    </location>
</feature>
<feature type="transmembrane region" description="Helical" evidence="11">
    <location>
        <begin position="139"/>
        <end position="162"/>
    </location>
</feature>
<evidence type="ECO:0000256" key="6">
    <source>
        <dbReference type="ARBA" id="ARBA00022692"/>
    </source>
</evidence>
<dbReference type="PANTHER" id="PTHR32196">
    <property type="entry name" value="ABC TRANSPORTER PERMEASE PROTEIN YPHD-RELATED-RELATED"/>
    <property type="match status" value="1"/>
</dbReference>
<dbReference type="PANTHER" id="PTHR32196:SF71">
    <property type="entry name" value="AUTOINDUCER 2 IMPORT SYSTEM PERMEASE PROTEIN LSRD"/>
    <property type="match status" value="1"/>
</dbReference>
<keyword evidence="4" id="KW-1003">Cell membrane</keyword>
<accession>A0AAJ1IIW6</accession>